<dbReference type="NCBIfam" id="TIGR01552">
    <property type="entry name" value="phd_fam"/>
    <property type="match status" value="1"/>
</dbReference>
<accession>A0A418WKU8</accession>
<dbReference type="RefSeq" id="WP_119761998.1">
    <property type="nucleotide sequence ID" value="NZ_QYUM01000003.1"/>
</dbReference>
<reference evidence="3 4" key="1">
    <citation type="submission" date="2018-09" db="EMBL/GenBank/DDBJ databases">
        <authorList>
            <person name="Zhu H."/>
        </authorList>
    </citation>
    <scope>NUCLEOTIDE SEQUENCE [LARGE SCALE GENOMIC DNA]</scope>
    <source>
        <strain evidence="3 4">K2R01-6</strain>
    </source>
</reference>
<dbReference type="Pfam" id="PF02604">
    <property type="entry name" value="PhdYeFM_antitox"/>
    <property type="match status" value="1"/>
</dbReference>
<organism evidence="3 4">
    <name type="scientific">Sphingomonas cavernae</name>
    <dbReference type="NCBI Taxonomy" id="2320861"/>
    <lineage>
        <taxon>Bacteria</taxon>
        <taxon>Pseudomonadati</taxon>
        <taxon>Pseudomonadota</taxon>
        <taxon>Alphaproteobacteria</taxon>
        <taxon>Sphingomonadales</taxon>
        <taxon>Sphingomonadaceae</taxon>
        <taxon>Sphingomonas</taxon>
    </lineage>
</organism>
<evidence type="ECO:0000256" key="2">
    <source>
        <dbReference type="RuleBase" id="RU362080"/>
    </source>
</evidence>
<dbReference type="Proteomes" id="UP000286100">
    <property type="component" value="Unassembled WGS sequence"/>
</dbReference>
<evidence type="ECO:0000313" key="4">
    <source>
        <dbReference type="Proteomes" id="UP000286100"/>
    </source>
</evidence>
<dbReference type="OrthoDB" id="7473440at2"/>
<sequence>MEISVSDAKGQLSELIRRAEAGDEIILTRYGQAAVRLVPVKPMTNQESRRALLDAMRASAAEKAAAGPRAGRSQDFLYGDAGQRPPILEKHRWWSNPGLSDPDTVIATVLADPTTIDLARIIGTYGLSRVERVRKEISHELTSSEARWLETLWEPVILGVQDASRMPTGRDPGK</sequence>
<dbReference type="EMBL" id="QYUM01000003">
    <property type="protein sequence ID" value="RJF90640.1"/>
    <property type="molecule type" value="Genomic_DNA"/>
</dbReference>
<dbReference type="AlphaFoldDB" id="A0A418WKU8"/>
<comment type="similarity">
    <text evidence="1 2">Belongs to the phD/YefM antitoxin family.</text>
</comment>
<proteinExistence type="inferred from homology"/>
<dbReference type="SUPFAM" id="SSF143120">
    <property type="entry name" value="YefM-like"/>
    <property type="match status" value="1"/>
</dbReference>
<evidence type="ECO:0000256" key="1">
    <source>
        <dbReference type="ARBA" id="ARBA00009981"/>
    </source>
</evidence>
<protein>
    <recommendedName>
        <fullName evidence="2">Antitoxin</fullName>
    </recommendedName>
</protein>
<keyword evidence="4" id="KW-1185">Reference proteome</keyword>
<dbReference type="InterPro" id="IPR036165">
    <property type="entry name" value="YefM-like_sf"/>
</dbReference>
<gene>
    <name evidence="3" type="ORF">D3876_10510</name>
</gene>
<name>A0A418WKU8_9SPHN</name>
<dbReference type="Gene3D" id="3.40.1620.10">
    <property type="entry name" value="YefM-like domain"/>
    <property type="match status" value="1"/>
</dbReference>
<comment type="function">
    <text evidence="2">Antitoxin component of a type II toxin-antitoxin (TA) system.</text>
</comment>
<dbReference type="InterPro" id="IPR006442">
    <property type="entry name" value="Antitoxin_Phd/YefM"/>
</dbReference>
<comment type="caution">
    <text evidence="3">The sequence shown here is derived from an EMBL/GenBank/DDBJ whole genome shotgun (WGS) entry which is preliminary data.</text>
</comment>
<evidence type="ECO:0000313" key="3">
    <source>
        <dbReference type="EMBL" id="RJF90640.1"/>
    </source>
</evidence>